<dbReference type="GO" id="GO:0004602">
    <property type="term" value="F:glutathione peroxidase activity"/>
    <property type="evidence" value="ECO:0007669"/>
    <property type="project" value="TreeGrafter"/>
</dbReference>
<dbReference type="SUPFAM" id="SSF161084">
    <property type="entry name" value="MAPEG domain-like"/>
    <property type="match status" value="1"/>
</dbReference>
<feature type="transmembrane region" description="Helical" evidence="5">
    <location>
        <begin position="87"/>
        <end position="107"/>
    </location>
</feature>
<name>A0A7S0DTG9_9EUKA</name>
<sequence>MPITIPNEFGYVVMCLGGQFFMNGFLVYQVVKARKEYGVKYPNLYAPESNKHADKFNSVQRAHQNTLESWPMVMTLMVANGVLFPKFSAACGAMWAVGRVIYGAGYASSGPSGRQLGGAIAHIFGDFPLIICSFYTGYLMLN</sequence>
<dbReference type="AlphaFoldDB" id="A0A7S0DTG9"/>
<dbReference type="PANTHER" id="PTHR10250">
    <property type="entry name" value="MICROSOMAL GLUTATHIONE S-TRANSFERASE"/>
    <property type="match status" value="1"/>
</dbReference>
<dbReference type="InterPro" id="IPR050997">
    <property type="entry name" value="MAPEG"/>
</dbReference>
<accession>A0A7S0DTG9</accession>
<evidence type="ECO:0000256" key="4">
    <source>
        <dbReference type="ARBA" id="ARBA00023136"/>
    </source>
</evidence>
<evidence type="ECO:0000256" key="2">
    <source>
        <dbReference type="ARBA" id="ARBA00022692"/>
    </source>
</evidence>
<dbReference type="Gene3D" id="1.20.120.550">
    <property type="entry name" value="Membrane associated eicosanoid/glutathione metabolism-like domain"/>
    <property type="match status" value="1"/>
</dbReference>
<evidence type="ECO:0000256" key="3">
    <source>
        <dbReference type="ARBA" id="ARBA00022989"/>
    </source>
</evidence>
<comment type="subcellular location">
    <subcellularLocation>
        <location evidence="1">Membrane</location>
        <topology evidence="1">Multi-pass membrane protein</topology>
    </subcellularLocation>
</comment>
<gene>
    <name evidence="6" type="ORF">LAMO00422_LOCUS23946</name>
</gene>
<keyword evidence="4 5" id="KW-0472">Membrane</keyword>
<dbReference type="GO" id="GO:0006691">
    <property type="term" value="P:leukotriene metabolic process"/>
    <property type="evidence" value="ECO:0007669"/>
    <property type="project" value="UniProtKB-ARBA"/>
</dbReference>
<feature type="transmembrane region" description="Helical" evidence="5">
    <location>
        <begin position="9"/>
        <end position="31"/>
    </location>
</feature>
<keyword evidence="2 5" id="KW-0812">Transmembrane</keyword>
<reference evidence="6" key="1">
    <citation type="submission" date="2021-01" db="EMBL/GenBank/DDBJ databases">
        <authorList>
            <person name="Corre E."/>
            <person name="Pelletier E."/>
            <person name="Niang G."/>
            <person name="Scheremetjew M."/>
            <person name="Finn R."/>
            <person name="Kale V."/>
            <person name="Holt S."/>
            <person name="Cochrane G."/>
            <person name="Meng A."/>
            <person name="Brown T."/>
            <person name="Cohen L."/>
        </authorList>
    </citation>
    <scope>NUCLEOTIDE SEQUENCE</scope>
    <source>
        <strain evidence="6">CCMP2058</strain>
    </source>
</reference>
<dbReference type="Pfam" id="PF01124">
    <property type="entry name" value="MAPEG"/>
    <property type="match status" value="1"/>
</dbReference>
<evidence type="ECO:0000256" key="1">
    <source>
        <dbReference type="ARBA" id="ARBA00004141"/>
    </source>
</evidence>
<feature type="transmembrane region" description="Helical" evidence="5">
    <location>
        <begin position="119"/>
        <end position="141"/>
    </location>
</feature>
<dbReference type="PANTHER" id="PTHR10250:SF26">
    <property type="entry name" value="GLUTATHIONE S-TRANSFERASE 3, MITOCHONDRIAL"/>
    <property type="match status" value="1"/>
</dbReference>
<organism evidence="6">
    <name type="scientific">Amorphochlora amoebiformis</name>
    <dbReference type="NCBI Taxonomy" id="1561963"/>
    <lineage>
        <taxon>Eukaryota</taxon>
        <taxon>Sar</taxon>
        <taxon>Rhizaria</taxon>
        <taxon>Cercozoa</taxon>
        <taxon>Chlorarachniophyceae</taxon>
        <taxon>Amorphochlora</taxon>
    </lineage>
</organism>
<dbReference type="GO" id="GO:0004364">
    <property type="term" value="F:glutathione transferase activity"/>
    <property type="evidence" value="ECO:0007669"/>
    <property type="project" value="TreeGrafter"/>
</dbReference>
<evidence type="ECO:0000313" key="6">
    <source>
        <dbReference type="EMBL" id="CAD8464979.1"/>
    </source>
</evidence>
<keyword evidence="3 5" id="KW-1133">Transmembrane helix</keyword>
<dbReference type="InterPro" id="IPR001129">
    <property type="entry name" value="Membr-assoc_MAPEG"/>
</dbReference>
<dbReference type="GO" id="GO:0005783">
    <property type="term" value="C:endoplasmic reticulum"/>
    <property type="evidence" value="ECO:0007669"/>
    <property type="project" value="TreeGrafter"/>
</dbReference>
<dbReference type="GO" id="GO:0016020">
    <property type="term" value="C:membrane"/>
    <property type="evidence" value="ECO:0007669"/>
    <property type="project" value="UniProtKB-SubCell"/>
</dbReference>
<dbReference type="GO" id="GO:0005635">
    <property type="term" value="C:nuclear envelope"/>
    <property type="evidence" value="ECO:0007669"/>
    <property type="project" value="TreeGrafter"/>
</dbReference>
<dbReference type="InterPro" id="IPR023352">
    <property type="entry name" value="MAPEG-like_dom_sf"/>
</dbReference>
<evidence type="ECO:0008006" key="7">
    <source>
        <dbReference type="Google" id="ProtNLM"/>
    </source>
</evidence>
<evidence type="ECO:0000256" key="5">
    <source>
        <dbReference type="SAM" id="Phobius"/>
    </source>
</evidence>
<proteinExistence type="predicted"/>
<dbReference type="EMBL" id="HBEM01034996">
    <property type="protein sequence ID" value="CAD8464979.1"/>
    <property type="molecule type" value="Transcribed_RNA"/>
</dbReference>
<protein>
    <recommendedName>
        <fullName evidence="7">Glutathione transferase</fullName>
    </recommendedName>
</protein>